<dbReference type="NCBIfam" id="TIGR02227">
    <property type="entry name" value="sigpep_I_bact"/>
    <property type="match status" value="1"/>
</dbReference>
<comment type="similarity">
    <text evidence="1 3">Belongs to the peptidase S26 family.</text>
</comment>
<dbReference type="Gene3D" id="2.10.109.10">
    <property type="entry name" value="Umud Fragment, subunit A"/>
    <property type="match status" value="1"/>
</dbReference>
<dbReference type="InterPro" id="IPR000223">
    <property type="entry name" value="Pept_S26A_signal_pept_1"/>
</dbReference>
<comment type="catalytic activity">
    <reaction evidence="3">
        <text>Cleavage of hydrophobic, N-terminal signal or leader sequences from secreted and periplasmic proteins.</text>
        <dbReference type="EC" id="3.4.21.89"/>
    </reaction>
</comment>
<evidence type="ECO:0000313" key="5">
    <source>
        <dbReference type="EMBL" id="PJJ42114.1"/>
    </source>
</evidence>
<evidence type="ECO:0000313" key="6">
    <source>
        <dbReference type="Proteomes" id="UP000231134"/>
    </source>
</evidence>
<dbReference type="GO" id="GO:0016020">
    <property type="term" value="C:membrane"/>
    <property type="evidence" value="ECO:0007669"/>
    <property type="project" value="UniProtKB-SubCell"/>
</dbReference>
<dbReference type="PANTHER" id="PTHR43390">
    <property type="entry name" value="SIGNAL PEPTIDASE I"/>
    <property type="match status" value="1"/>
</dbReference>
<organism evidence="5 6">
    <name type="scientific">Hallerella succinigenes</name>
    <dbReference type="NCBI Taxonomy" id="1896222"/>
    <lineage>
        <taxon>Bacteria</taxon>
        <taxon>Pseudomonadati</taxon>
        <taxon>Fibrobacterota</taxon>
        <taxon>Fibrobacteria</taxon>
        <taxon>Fibrobacterales</taxon>
        <taxon>Fibrobacteraceae</taxon>
        <taxon>Hallerella</taxon>
    </lineage>
</organism>
<comment type="subcellular location">
    <subcellularLocation>
        <location evidence="3">Membrane</location>
        <topology evidence="3">Single-pass type II membrane protein</topology>
    </subcellularLocation>
</comment>
<keyword evidence="3" id="KW-0378">Hydrolase</keyword>
<dbReference type="EMBL" id="PGEX01000001">
    <property type="protein sequence ID" value="PJJ42114.1"/>
    <property type="molecule type" value="Genomic_DNA"/>
</dbReference>
<dbReference type="GO" id="GO:0004252">
    <property type="term" value="F:serine-type endopeptidase activity"/>
    <property type="evidence" value="ECO:0007669"/>
    <property type="project" value="InterPro"/>
</dbReference>
<dbReference type="InterPro" id="IPR019533">
    <property type="entry name" value="Peptidase_S26"/>
</dbReference>
<gene>
    <name evidence="5" type="ORF">BGX16_2130</name>
</gene>
<dbReference type="GO" id="GO:0006465">
    <property type="term" value="P:signal peptide processing"/>
    <property type="evidence" value="ECO:0007669"/>
    <property type="project" value="InterPro"/>
</dbReference>
<dbReference type="PANTHER" id="PTHR43390:SF1">
    <property type="entry name" value="CHLOROPLAST PROCESSING PEPTIDASE"/>
    <property type="match status" value="1"/>
</dbReference>
<dbReference type="Proteomes" id="UP000231134">
    <property type="component" value="Unassembled WGS sequence"/>
</dbReference>
<keyword evidence="6" id="KW-1185">Reference proteome</keyword>
<evidence type="ECO:0000259" key="4">
    <source>
        <dbReference type="Pfam" id="PF10502"/>
    </source>
</evidence>
<dbReference type="CDD" id="cd06462">
    <property type="entry name" value="Peptidase_S24_S26"/>
    <property type="match status" value="1"/>
</dbReference>
<dbReference type="PRINTS" id="PR00727">
    <property type="entry name" value="LEADERPTASE"/>
</dbReference>
<dbReference type="GO" id="GO:0009003">
    <property type="term" value="F:signal peptidase activity"/>
    <property type="evidence" value="ECO:0007669"/>
    <property type="project" value="UniProtKB-EC"/>
</dbReference>
<sequence length="279" mass="32018">MSVQSTSRRLLHSTSPSWNVLLGTILAIVFVASFAARFYAIEPFRIVGNSMEPELPSGELVWVCKLPTCTDKLIRGDIVLVSFPDHSEALRTVFGLPGDTVHLSPAGKIRVEQDLYSWEEESEILAPRSFYVPRKNDSIVFKNLNDISFDYTSEWAHRKFGFRNFYTEAKLYRGTDTLPISRVGSTHIFGRPVSIREINGFHWQEYILLGLQIDREDPGAKPVHFERKLYRTQDSSEVQYFKAPQDAYYVICQKGVRCEDSRSFGYISKSQIKGKLLRF</sequence>
<keyword evidence="3" id="KW-0472">Membrane</keyword>
<proteinExistence type="inferred from homology"/>
<dbReference type="SUPFAM" id="SSF51306">
    <property type="entry name" value="LexA/Signal peptidase"/>
    <property type="match status" value="1"/>
</dbReference>
<evidence type="ECO:0000256" key="2">
    <source>
        <dbReference type="ARBA" id="ARBA00019232"/>
    </source>
</evidence>
<keyword evidence="3" id="KW-1133">Transmembrane helix</keyword>
<dbReference type="OrthoDB" id="9812257at2"/>
<dbReference type="EC" id="3.4.21.89" evidence="3"/>
<comment type="caution">
    <text evidence="5">The sequence shown here is derived from an EMBL/GenBank/DDBJ whole genome shotgun (WGS) entry which is preliminary data.</text>
</comment>
<feature type="transmembrane region" description="Helical" evidence="3">
    <location>
        <begin position="20"/>
        <end position="40"/>
    </location>
</feature>
<reference evidence="5 6" key="1">
    <citation type="submission" date="2017-11" db="EMBL/GenBank/DDBJ databases">
        <title>Animal gut microbial communities from fecal samples from Wisconsin, USA.</title>
        <authorList>
            <person name="Neumann A."/>
        </authorList>
    </citation>
    <scope>NUCLEOTIDE SEQUENCE [LARGE SCALE GENOMIC DNA]</scope>
    <source>
        <strain evidence="5 6">UWS3</strain>
    </source>
</reference>
<name>A0A2M9A8U0_9BACT</name>
<evidence type="ECO:0000256" key="1">
    <source>
        <dbReference type="ARBA" id="ARBA00009370"/>
    </source>
</evidence>
<dbReference type="AlphaFoldDB" id="A0A2M9A8U0"/>
<dbReference type="InterPro" id="IPR036286">
    <property type="entry name" value="LexA/Signal_pep-like_sf"/>
</dbReference>
<keyword evidence="3" id="KW-0812">Transmembrane</keyword>
<keyword evidence="3" id="KW-0645">Protease</keyword>
<accession>A0A2M9A8U0</accession>
<protein>
    <recommendedName>
        <fullName evidence="2 3">Signal peptidase I</fullName>
        <ecNumber evidence="3">3.4.21.89</ecNumber>
    </recommendedName>
</protein>
<dbReference type="Pfam" id="PF10502">
    <property type="entry name" value="Peptidase_S26"/>
    <property type="match status" value="1"/>
</dbReference>
<evidence type="ECO:0000256" key="3">
    <source>
        <dbReference type="RuleBase" id="RU362042"/>
    </source>
</evidence>
<dbReference type="RefSeq" id="WP_100426005.1">
    <property type="nucleotide sequence ID" value="NZ_PGEX01000001.1"/>
</dbReference>
<feature type="domain" description="Peptidase S26" evidence="4">
    <location>
        <begin position="25"/>
        <end position="117"/>
    </location>
</feature>